<dbReference type="PANTHER" id="PTHR46115">
    <property type="entry name" value="THIOREDOXIN-LIKE PROTEIN 1"/>
    <property type="match status" value="1"/>
</dbReference>
<dbReference type="FunFam" id="3.40.30.10:FF:000245">
    <property type="entry name" value="Thioredoxin"/>
    <property type="match status" value="1"/>
</dbReference>
<sequence>MVKVIESTAEFNELINSDKKVIVDFYADWCGPCKVIAPKFEKFSTEFTDVTFVKVNVDDLGEVSQTAGIRAMPTFQTYHKGQKVGEVLGADLNKLKKLVEEVQAVTA</sequence>
<name>A0A9P5VNZ9_9FUNG</name>
<evidence type="ECO:0000256" key="1">
    <source>
        <dbReference type="ARBA" id="ARBA00023157"/>
    </source>
</evidence>
<dbReference type="PROSITE" id="PS00194">
    <property type="entry name" value="THIOREDOXIN_1"/>
    <property type="match status" value="1"/>
</dbReference>
<dbReference type="CDD" id="cd02947">
    <property type="entry name" value="TRX_family"/>
    <property type="match status" value="1"/>
</dbReference>
<dbReference type="GO" id="GO:0015035">
    <property type="term" value="F:protein-disulfide reductase activity"/>
    <property type="evidence" value="ECO:0007669"/>
    <property type="project" value="InterPro"/>
</dbReference>
<evidence type="ECO:0000313" key="6">
    <source>
        <dbReference type="EMBL" id="KAF9334680.1"/>
    </source>
</evidence>
<feature type="site" description="Contributes to redox potential value" evidence="3">
    <location>
        <position position="31"/>
    </location>
</feature>
<dbReference type="AlphaFoldDB" id="A0A9P5VNZ9"/>
<gene>
    <name evidence="6" type="primary">TRX2_2</name>
    <name evidence="6" type="ORF">BG006_001720</name>
</gene>
<keyword evidence="1 4" id="KW-1015">Disulfide bond</keyword>
<dbReference type="PIRSF" id="PIRSF000077">
    <property type="entry name" value="Thioredoxin"/>
    <property type="match status" value="1"/>
</dbReference>
<comment type="similarity">
    <text evidence="2">Belongs to the thioredoxin family.</text>
</comment>
<feature type="site" description="Contributes to redox potential value" evidence="3">
    <location>
        <position position="32"/>
    </location>
</feature>
<accession>A0A9P5VNZ9</accession>
<dbReference type="Pfam" id="PF00085">
    <property type="entry name" value="Thioredoxin"/>
    <property type="match status" value="1"/>
</dbReference>
<comment type="caution">
    <text evidence="6">The sequence shown here is derived from an EMBL/GenBank/DDBJ whole genome shotgun (WGS) entry which is preliminary data.</text>
</comment>
<feature type="active site" description="Nucleophile" evidence="3">
    <location>
        <position position="33"/>
    </location>
</feature>
<evidence type="ECO:0000259" key="5">
    <source>
        <dbReference type="PROSITE" id="PS51352"/>
    </source>
</evidence>
<protein>
    <recommendedName>
        <fullName evidence="2">Thioredoxin</fullName>
    </recommendedName>
</protein>
<dbReference type="Proteomes" id="UP000696485">
    <property type="component" value="Unassembled WGS sequence"/>
</dbReference>
<organism evidence="6 7">
    <name type="scientific">Podila minutissima</name>
    <dbReference type="NCBI Taxonomy" id="64525"/>
    <lineage>
        <taxon>Eukaryota</taxon>
        <taxon>Fungi</taxon>
        <taxon>Fungi incertae sedis</taxon>
        <taxon>Mucoromycota</taxon>
        <taxon>Mortierellomycotina</taxon>
        <taxon>Mortierellomycetes</taxon>
        <taxon>Mortierellales</taxon>
        <taxon>Mortierellaceae</taxon>
        <taxon>Podila</taxon>
    </lineage>
</organism>
<dbReference type="PROSITE" id="PS51352">
    <property type="entry name" value="THIOREDOXIN_2"/>
    <property type="match status" value="1"/>
</dbReference>
<feature type="active site" description="Nucleophile" evidence="3">
    <location>
        <position position="30"/>
    </location>
</feature>
<dbReference type="InterPro" id="IPR017937">
    <property type="entry name" value="Thioredoxin_CS"/>
</dbReference>
<keyword evidence="7" id="KW-1185">Reference proteome</keyword>
<evidence type="ECO:0000256" key="4">
    <source>
        <dbReference type="PIRSR" id="PIRSR000077-4"/>
    </source>
</evidence>
<proteinExistence type="inferred from homology"/>
<dbReference type="InterPro" id="IPR036249">
    <property type="entry name" value="Thioredoxin-like_sf"/>
</dbReference>
<dbReference type="Gene3D" id="3.40.30.10">
    <property type="entry name" value="Glutaredoxin"/>
    <property type="match status" value="1"/>
</dbReference>
<dbReference type="SUPFAM" id="SSF52833">
    <property type="entry name" value="Thioredoxin-like"/>
    <property type="match status" value="1"/>
</dbReference>
<dbReference type="InterPro" id="IPR005746">
    <property type="entry name" value="Thioredoxin"/>
</dbReference>
<evidence type="ECO:0000313" key="7">
    <source>
        <dbReference type="Proteomes" id="UP000696485"/>
    </source>
</evidence>
<dbReference type="EMBL" id="JAAAUY010000135">
    <property type="protein sequence ID" value="KAF9334680.1"/>
    <property type="molecule type" value="Genomic_DNA"/>
</dbReference>
<feature type="disulfide bond" description="Redox-active" evidence="4">
    <location>
        <begin position="30"/>
        <end position="33"/>
    </location>
</feature>
<evidence type="ECO:0000256" key="3">
    <source>
        <dbReference type="PIRSR" id="PIRSR000077-1"/>
    </source>
</evidence>
<feature type="domain" description="Thioredoxin" evidence="5">
    <location>
        <begin position="1"/>
        <end position="104"/>
    </location>
</feature>
<reference evidence="6" key="1">
    <citation type="journal article" date="2020" name="Fungal Divers.">
        <title>Resolving the Mortierellaceae phylogeny through synthesis of multi-gene phylogenetics and phylogenomics.</title>
        <authorList>
            <person name="Vandepol N."/>
            <person name="Liber J."/>
            <person name="Desiro A."/>
            <person name="Na H."/>
            <person name="Kennedy M."/>
            <person name="Barry K."/>
            <person name="Grigoriev I.V."/>
            <person name="Miller A.N."/>
            <person name="O'Donnell K."/>
            <person name="Stajich J.E."/>
            <person name="Bonito G."/>
        </authorList>
    </citation>
    <scope>NUCLEOTIDE SEQUENCE</scope>
    <source>
        <strain evidence="6">NVP1</strain>
    </source>
</reference>
<dbReference type="PRINTS" id="PR00421">
    <property type="entry name" value="THIOREDOXIN"/>
</dbReference>
<feature type="site" description="Deprotonates C-terminal active site Cys" evidence="3">
    <location>
        <position position="24"/>
    </location>
</feature>
<dbReference type="InterPro" id="IPR013766">
    <property type="entry name" value="Thioredoxin_domain"/>
</dbReference>
<dbReference type="NCBIfam" id="TIGR01068">
    <property type="entry name" value="thioredoxin"/>
    <property type="match status" value="1"/>
</dbReference>
<evidence type="ECO:0000256" key="2">
    <source>
        <dbReference type="PIRNR" id="PIRNR000077"/>
    </source>
</evidence>
<keyword evidence="4" id="KW-0676">Redox-active center</keyword>